<dbReference type="AlphaFoldDB" id="A0A9Q1C070"/>
<dbReference type="Gene3D" id="1.20.1050.10">
    <property type="match status" value="1"/>
</dbReference>
<feature type="domain" description="GST C-terminal" evidence="5">
    <location>
        <begin position="104"/>
        <end position="242"/>
    </location>
</feature>
<evidence type="ECO:0000256" key="2">
    <source>
        <dbReference type="ARBA" id="ARBA00023002"/>
    </source>
</evidence>
<dbReference type="GO" id="GO:0006749">
    <property type="term" value="P:glutathione metabolic process"/>
    <property type="evidence" value="ECO:0007669"/>
    <property type="project" value="UniProtKB-UniRule"/>
</dbReference>
<proteinExistence type="inferred from homology"/>
<dbReference type="InterPro" id="IPR040079">
    <property type="entry name" value="Glutathione_S-Trfase"/>
</dbReference>
<dbReference type="EC" id="1.8.5.1" evidence="3"/>
<dbReference type="EMBL" id="JAIZAY010000009">
    <property type="protein sequence ID" value="KAJ8036678.1"/>
    <property type="molecule type" value="Genomic_DNA"/>
</dbReference>
<reference evidence="6" key="1">
    <citation type="submission" date="2021-10" db="EMBL/GenBank/DDBJ databases">
        <title>Tropical sea cucumber genome reveals ecological adaptation and Cuvierian tubules defense mechanism.</title>
        <authorList>
            <person name="Chen T."/>
        </authorList>
    </citation>
    <scope>NUCLEOTIDE SEQUENCE</scope>
    <source>
        <strain evidence="6">Nanhai2018</strain>
        <tissue evidence="6">Muscle</tissue>
    </source>
</reference>
<dbReference type="InterPro" id="IPR010987">
    <property type="entry name" value="Glutathione-S-Trfase_C-like"/>
</dbReference>
<dbReference type="PANTHER" id="PTHR43968:SF6">
    <property type="entry name" value="GLUTATHIONE S-TRANSFERASE OMEGA"/>
    <property type="match status" value="1"/>
</dbReference>
<dbReference type="OrthoDB" id="4951845at2759"/>
<dbReference type="EC" id="1.20.4.2" evidence="3"/>
<dbReference type="FunFam" id="1.20.1050.10:FF:000009">
    <property type="entry name" value="Glutathione S-transferase omega-1"/>
    <property type="match status" value="1"/>
</dbReference>
<dbReference type="SUPFAM" id="SSF47616">
    <property type="entry name" value="GST C-terminal domain-like"/>
    <property type="match status" value="1"/>
</dbReference>
<comment type="function">
    <text evidence="3">Exhibits glutathione-dependent thiol transferase activity. Has high dehydroascorbate reductase activity and may contribute to the recycling of ascorbic acid. Participates in the biotransformation of inorganic arsenic and reduces monomethylarsonic acid (MMA).</text>
</comment>
<dbReference type="GO" id="GO:0004364">
    <property type="term" value="F:glutathione transferase activity"/>
    <property type="evidence" value="ECO:0007669"/>
    <property type="project" value="UniProtKB-UniRule"/>
</dbReference>
<dbReference type="InterPro" id="IPR050983">
    <property type="entry name" value="GST_Omega/HSP26"/>
</dbReference>
<dbReference type="PRINTS" id="PR01625">
    <property type="entry name" value="GSTRNSFRASEO"/>
</dbReference>
<dbReference type="SUPFAM" id="SSF52833">
    <property type="entry name" value="Thioredoxin-like"/>
    <property type="match status" value="1"/>
</dbReference>
<dbReference type="PROSITE" id="PS50405">
    <property type="entry name" value="GST_CTER"/>
    <property type="match status" value="1"/>
</dbReference>
<organism evidence="6 7">
    <name type="scientific">Holothuria leucospilota</name>
    <name type="common">Black long sea cucumber</name>
    <name type="synonym">Mertensiothuria leucospilota</name>
    <dbReference type="NCBI Taxonomy" id="206669"/>
    <lineage>
        <taxon>Eukaryota</taxon>
        <taxon>Metazoa</taxon>
        <taxon>Echinodermata</taxon>
        <taxon>Eleutherozoa</taxon>
        <taxon>Echinozoa</taxon>
        <taxon>Holothuroidea</taxon>
        <taxon>Aspidochirotacea</taxon>
        <taxon>Aspidochirotida</taxon>
        <taxon>Holothuriidae</taxon>
        <taxon>Holothuria</taxon>
    </lineage>
</organism>
<comment type="similarity">
    <text evidence="1 3">Belongs to the GST superfamily. Omega family.</text>
</comment>
<evidence type="ECO:0000313" key="7">
    <source>
        <dbReference type="Proteomes" id="UP001152320"/>
    </source>
</evidence>
<name>A0A9Q1C070_HOLLE</name>
<dbReference type="InterPro" id="IPR036282">
    <property type="entry name" value="Glutathione-S-Trfase_C_sf"/>
</dbReference>
<evidence type="ECO:0000256" key="1">
    <source>
        <dbReference type="ARBA" id="ARBA00011067"/>
    </source>
</evidence>
<comment type="catalytic activity">
    <reaction evidence="3">
        <text>L-dehydroascorbate + 2 glutathione = glutathione disulfide + L-ascorbate</text>
        <dbReference type="Rhea" id="RHEA:24424"/>
        <dbReference type="ChEBI" id="CHEBI:38290"/>
        <dbReference type="ChEBI" id="CHEBI:57925"/>
        <dbReference type="ChEBI" id="CHEBI:58297"/>
        <dbReference type="ChEBI" id="CHEBI:58539"/>
        <dbReference type="EC" id="1.8.5.1"/>
    </reaction>
</comment>
<accession>A0A9Q1C070</accession>
<feature type="domain" description="GST N-terminal" evidence="4">
    <location>
        <begin position="20"/>
        <end position="98"/>
    </location>
</feature>
<evidence type="ECO:0000259" key="5">
    <source>
        <dbReference type="PROSITE" id="PS50405"/>
    </source>
</evidence>
<evidence type="ECO:0000313" key="6">
    <source>
        <dbReference type="EMBL" id="KAJ8036678.1"/>
    </source>
</evidence>
<dbReference type="Proteomes" id="UP001152320">
    <property type="component" value="Chromosome 9"/>
</dbReference>
<keyword evidence="7" id="KW-1185">Reference proteome</keyword>
<dbReference type="SFLD" id="SFLDG00358">
    <property type="entry name" value="Main_(cytGST)"/>
    <property type="match status" value="1"/>
</dbReference>
<gene>
    <name evidence="6" type="ORF">HOLleu_20721</name>
</gene>
<dbReference type="InterPro" id="IPR036249">
    <property type="entry name" value="Thioredoxin-like_sf"/>
</dbReference>
<protein>
    <recommendedName>
        <fullName evidence="3">Glutathione S-transferase omega</fullName>
        <shortName evidence="3">GSTO</shortName>
        <ecNumber evidence="3">1.20.4.2</ecNumber>
        <ecNumber evidence="3">1.8.5.1</ecNumber>
        <ecNumber evidence="3">2.5.1.18</ecNumber>
    </recommendedName>
    <alternativeName>
        <fullName evidence="3">Glutathione-dependent dehydroascorbate reductase</fullName>
    </alternativeName>
    <alternativeName>
        <fullName evidence="3">Monomethylarsonic acid reductase</fullName>
    </alternativeName>
</protein>
<evidence type="ECO:0000259" key="4">
    <source>
        <dbReference type="PROSITE" id="PS50404"/>
    </source>
</evidence>
<dbReference type="InterPro" id="IPR004045">
    <property type="entry name" value="Glutathione_S-Trfase_N"/>
</dbReference>
<dbReference type="GO" id="GO:0005737">
    <property type="term" value="C:cytoplasm"/>
    <property type="evidence" value="ECO:0007669"/>
    <property type="project" value="InterPro"/>
</dbReference>
<keyword evidence="2 3" id="KW-0560">Oxidoreductase</keyword>
<dbReference type="EC" id="2.5.1.18" evidence="3"/>
<comment type="caution">
    <text evidence="6">The sequence shown here is derived from an EMBL/GenBank/DDBJ whole genome shotgun (WGS) entry which is preliminary data.</text>
</comment>
<comment type="catalytic activity">
    <reaction evidence="3">
        <text>methylarsonate + 2 glutathione + H(+) = methylarsonous acid + glutathione disulfide + H2O</text>
        <dbReference type="Rhea" id="RHEA:15969"/>
        <dbReference type="ChEBI" id="CHEBI:15377"/>
        <dbReference type="ChEBI" id="CHEBI:15378"/>
        <dbReference type="ChEBI" id="CHEBI:17826"/>
        <dbReference type="ChEBI" id="CHEBI:33409"/>
        <dbReference type="ChEBI" id="CHEBI:57925"/>
        <dbReference type="ChEBI" id="CHEBI:58297"/>
        <dbReference type="EC" id="1.20.4.2"/>
    </reaction>
</comment>
<dbReference type="Pfam" id="PF13417">
    <property type="entry name" value="GST_N_3"/>
    <property type="match status" value="1"/>
</dbReference>
<dbReference type="Pfam" id="PF13410">
    <property type="entry name" value="GST_C_2"/>
    <property type="match status" value="1"/>
</dbReference>
<dbReference type="Gene3D" id="3.40.30.10">
    <property type="entry name" value="Glutaredoxin"/>
    <property type="match status" value="1"/>
</dbReference>
<dbReference type="SFLD" id="SFLDS00019">
    <property type="entry name" value="Glutathione_Transferase_(cytos"/>
    <property type="match status" value="1"/>
</dbReference>
<dbReference type="PANTHER" id="PTHR43968">
    <property type="match status" value="1"/>
</dbReference>
<keyword evidence="3" id="KW-0808">Transferase</keyword>
<dbReference type="PROSITE" id="PS50404">
    <property type="entry name" value="GST_NTER"/>
    <property type="match status" value="1"/>
</dbReference>
<dbReference type="FunFam" id="3.40.30.10:FF:000123">
    <property type="entry name" value="Glutathione transferase o1"/>
    <property type="match status" value="1"/>
</dbReference>
<sequence>MAPGPRHLKAGDSLPPLKPGVLRLYSMKFCPFAERTRLVLHAKGIEHEVININTWEKPTWFVEKNPKKLVPVLEQDDKIVYESLIACQYLEDIYPDKNPLIPKDPYLRAKDAILLDFFGDKVMLPFYGAKNGVDKEKVETLRNGLQHLDEDLQKRGTDFFYGSKPGYLDYMIWPVFARMKAAACFGEGQGIPSSLTALTAWVDRMLQDSSVQSIIHPDSAYIEWGKHYRTENTMFDEIETPN</sequence>
<evidence type="ECO:0000256" key="3">
    <source>
        <dbReference type="RuleBase" id="RU368071"/>
    </source>
</evidence>
<comment type="catalytic activity">
    <reaction evidence="3">
        <text>RX + glutathione = an S-substituted glutathione + a halide anion + H(+)</text>
        <dbReference type="Rhea" id="RHEA:16437"/>
        <dbReference type="ChEBI" id="CHEBI:15378"/>
        <dbReference type="ChEBI" id="CHEBI:16042"/>
        <dbReference type="ChEBI" id="CHEBI:17792"/>
        <dbReference type="ChEBI" id="CHEBI:57925"/>
        <dbReference type="ChEBI" id="CHEBI:90779"/>
        <dbReference type="EC" id="2.5.1.18"/>
    </reaction>
</comment>
<dbReference type="InterPro" id="IPR005442">
    <property type="entry name" value="GST_omega"/>
</dbReference>
<dbReference type="GO" id="GO:0050610">
    <property type="term" value="F:methylarsonate reductase activity"/>
    <property type="evidence" value="ECO:0007669"/>
    <property type="project" value="UniProtKB-UniRule"/>
</dbReference>
<dbReference type="GO" id="GO:0045174">
    <property type="term" value="F:glutathione dehydrogenase (ascorbate) activity"/>
    <property type="evidence" value="ECO:0007669"/>
    <property type="project" value="UniProtKB-UniRule"/>
</dbReference>